<dbReference type="RefSeq" id="XP_002796433.1">
    <property type="nucleotide sequence ID" value="XM_002796387.1"/>
</dbReference>
<protein>
    <submittedName>
        <fullName evidence="2">Uncharacterized protein</fullName>
    </submittedName>
</protein>
<name>C1GSE6_PARBA</name>
<evidence type="ECO:0000313" key="3">
    <source>
        <dbReference type="Proteomes" id="UP000002059"/>
    </source>
</evidence>
<dbReference type="GeneID" id="9099790"/>
<dbReference type="AlphaFoldDB" id="C1GSE6"/>
<reference evidence="2 3" key="1">
    <citation type="journal article" date="2011" name="PLoS Genet.">
        <title>Comparative genomic analysis of human fungal pathogens causing paracoccidioidomycosis.</title>
        <authorList>
            <person name="Desjardins C.A."/>
            <person name="Champion M.D."/>
            <person name="Holder J.W."/>
            <person name="Muszewska A."/>
            <person name="Goldberg J."/>
            <person name="Bailao A.M."/>
            <person name="Brigido M.M."/>
            <person name="Ferreira M.E."/>
            <person name="Garcia A.M."/>
            <person name="Grynberg M."/>
            <person name="Gujja S."/>
            <person name="Heiman D.I."/>
            <person name="Henn M.R."/>
            <person name="Kodira C.D."/>
            <person name="Leon-Narvaez H."/>
            <person name="Longo L.V."/>
            <person name="Ma L.J."/>
            <person name="Malavazi I."/>
            <person name="Matsuo A.L."/>
            <person name="Morais F.V."/>
            <person name="Pereira M."/>
            <person name="Rodriguez-Brito S."/>
            <person name="Sakthikumar S."/>
            <person name="Salem-Izacc S.M."/>
            <person name="Sykes S.M."/>
            <person name="Teixeira M.M."/>
            <person name="Vallejo M.C."/>
            <person name="Walter M.E."/>
            <person name="Yandava C."/>
            <person name="Young S."/>
            <person name="Zeng Q."/>
            <person name="Zucker J."/>
            <person name="Felipe M.S."/>
            <person name="Goldman G.H."/>
            <person name="Haas B.J."/>
            <person name="McEwen J.G."/>
            <person name="Nino-Vega G."/>
            <person name="Puccia R."/>
            <person name="San-Blas G."/>
            <person name="Soares C.M."/>
            <person name="Birren B.W."/>
            <person name="Cuomo C.A."/>
        </authorList>
    </citation>
    <scope>NUCLEOTIDE SEQUENCE [LARGE SCALE GENOMIC DNA]</scope>
    <source>
        <strain evidence="3">ATCC MYA-826 / Pb01</strain>
    </source>
</reference>
<dbReference type="EMBL" id="KN293994">
    <property type="protein sequence ID" value="EEH38979.1"/>
    <property type="molecule type" value="Genomic_DNA"/>
</dbReference>
<dbReference type="OMA" id="ELEIKHW"/>
<dbReference type="Proteomes" id="UP000002059">
    <property type="component" value="Partially assembled WGS sequence"/>
</dbReference>
<proteinExistence type="predicted"/>
<accession>C1GSE6</accession>
<dbReference type="eggNOG" id="ENOG502TBSQ">
    <property type="taxonomic scope" value="Eukaryota"/>
</dbReference>
<evidence type="ECO:0000256" key="1">
    <source>
        <dbReference type="SAM" id="MobiDB-lite"/>
    </source>
</evidence>
<feature type="region of interest" description="Disordered" evidence="1">
    <location>
        <begin position="1"/>
        <end position="33"/>
    </location>
</feature>
<dbReference type="KEGG" id="pbl:PAAG_01441"/>
<gene>
    <name evidence="2" type="ORF">PAAG_01441</name>
</gene>
<keyword evidence="3" id="KW-1185">Reference proteome</keyword>
<sequence length="200" mass="22317">MASTEAEPRSTIAINDDTDAETDAPRSPPRKLRRKRRLMDNSLQDYEVLFDGPAILNSSASTKSQPLKCEIHNLKAVLASSHQSWTCPLLILGKATAKQKIHTVFEAGSAKIRDLQEVQRLKKWDTELEIKHWEELIGKNKEICKLEAEVSELEHRCQCPICYTILQSGKPACADTGSAQGVSFLTQRPVDHVVEISLAI</sequence>
<dbReference type="VEuPathDB" id="FungiDB:PAAG_01441"/>
<dbReference type="OrthoDB" id="4205714at2759"/>
<dbReference type="HOGENOM" id="CLU_117253_0_0_1"/>
<organism evidence="2 3">
    <name type="scientific">Paracoccidioides lutzii (strain ATCC MYA-826 / Pb01)</name>
    <name type="common">Paracoccidioides brasiliensis</name>
    <dbReference type="NCBI Taxonomy" id="502779"/>
    <lineage>
        <taxon>Eukaryota</taxon>
        <taxon>Fungi</taxon>
        <taxon>Dikarya</taxon>
        <taxon>Ascomycota</taxon>
        <taxon>Pezizomycotina</taxon>
        <taxon>Eurotiomycetes</taxon>
        <taxon>Eurotiomycetidae</taxon>
        <taxon>Onygenales</taxon>
        <taxon>Ajellomycetaceae</taxon>
        <taxon>Paracoccidioides</taxon>
    </lineage>
</organism>
<evidence type="ECO:0000313" key="2">
    <source>
        <dbReference type="EMBL" id="EEH38979.1"/>
    </source>
</evidence>